<evidence type="ECO:0000313" key="5">
    <source>
        <dbReference type="Proteomes" id="UP001203284"/>
    </source>
</evidence>
<evidence type="ECO:0000259" key="3">
    <source>
        <dbReference type="SMART" id="SM00062"/>
    </source>
</evidence>
<reference evidence="4 5" key="1">
    <citation type="submission" date="2022-04" db="EMBL/GenBank/DDBJ databases">
        <authorList>
            <person name="Grouzdev D.S."/>
            <person name="Pantiukh K.S."/>
            <person name="Krutkina M.S."/>
        </authorList>
    </citation>
    <scope>NUCLEOTIDE SEQUENCE [LARGE SCALE GENOMIC DNA]</scope>
    <source>
        <strain evidence="4 5">6x-1</strain>
    </source>
</reference>
<organism evidence="4 5">
    <name type="scientific">Ancylobacter crimeensis</name>
    <dbReference type="NCBI Taxonomy" id="2579147"/>
    <lineage>
        <taxon>Bacteria</taxon>
        <taxon>Pseudomonadati</taxon>
        <taxon>Pseudomonadota</taxon>
        <taxon>Alphaproteobacteria</taxon>
        <taxon>Hyphomicrobiales</taxon>
        <taxon>Xanthobacteraceae</taxon>
        <taxon>Ancylobacter</taxon>
    </lineage>
</organism>
<dbReference type="EMBL" id="JALKCH010000013">
    <property type="protein sequence ID" value="MCK0198629.1"/>
    <property type="molecule type" value="Genomic_DNA"/>
</dbReference>
<evidence type="ECO:0000313" key="4">
    <source>
        <dbReference type="EMBL" id="MCK0198629.1"/>
    </source>
</evidence>
<keyword evidence="1 2" id="KW-0732">Signal</keyword>
<comment type="caution">
    <text evidence="4">The sequence shown here is derived from an EMBL/GenBank/DDBJ whole genome shotgun (WGS) entry which is preliminary data.</text>
</comment>
<proteinExistence type="predicted"/>
<evidence type="ECO:0000256" key="1">
    <source>
        <dbReference type="ARBA" id="ARBA00022729"/>
    </source>
</evidence>
<keyword evidence="5" id="KW-1185">Reference proteome</keyword>
<dbReference type="RefSeq" id="WP_247030530.1">
    <property type="nucleotide sequence ID" value="NZ_JALKCH010000013.1"/>
</dbReference>
<dbReference type="PANTHER" id="PTHR35936:SF17">
    <property type="entry name" value="ARGININE-BINDING EXTRACELLULAR PROTEIN ARTP"/>
    <property type="match status" value="1"/>
</dbReference>
<feature type="domain" description="Solute-binding protein family 3/N-terminal" evidence="3">
    <location>
        <begin position="34"/>
        <end position="276"/>
    </location>
</feature>
<feature type="signal peptide" evidence="2">
    <location>
        <begin position="1"/>
        <end position="23"/>
    </location>
</feature>
<dbReference type="Pfam" id="PF00497">
    <property type="entry name" value="SBP_bac_3"/>
    <property type="match status" value="1"/>
</dbReference>
<sequence length="284" mass="30914">MKLSIGKAILAAALMFGATTAHATCLDDIKKAGVITSGNGLLGLKPFVWKNEDGTYAGFEWDMFQEIGKRIGVPKQDYVITEWTSLIPGLKAGRWDIILSGMAVTQERVQGAGITYSRPYFLLYDFVIVKKDSPIKTLDDLKGKTVASTLGTMDSLNAHALADAGKIGQVQDFNDFGAPFVALRNGQVDAVVLDQATLQGQLETMNDLRTVGEPLYYHSKPEWADAEAKADYVLGGTAIGVRKECPELLAAINDALIGMEKDGTRQKILEKYGAWADYQAKLMK</sequence>
<dbReference type="PANTHER" id="PTHR35936">
    <property type="entry name" value="MEMBRANE-BOUND LYTIC MUREIN TRANSGLYCOSYLASE F"/>
    <property type="match status" value="1"/>
</dbReference>
<name>A0ABT0DF81_9HYPH</name>
<dbReference type="Proteomes" id="UP001203284">
    <property type="component" value="Unassembled WGS sequence"/>
</dbReference>
<gene>
    <name evidence="4" type="ORF">MWN34_17155</name>
</gene>
<dbReference type="InterPro" id="IPR001638">
    <property type="entry name" value="Solute-binding_3/MltF_N"/>
</dbReference>
<protein>
    <submittedName>
        <fullName evidence="4">ABC transporter substrate-binding protein</fullName>
    </submittedName>
</protein>
<accession>A0ABT0DF81</accession>
<dbReference type="SMART" id="SM00062">
    <property type="entry name" value="PBPb"/>
    <property type="match status" value="1"/>
</dbReference>
<evidence type="ECO:0000256" key="2">
    <source>
        <dbReference type="SAM" id="SignalP"/>
    </source>
</evidence>
<dbReference type="CDD" id="cd13530">
    <property type="entry name" value="PBP2_peptides_like"/>
    <property type="match status" value="1"/>
</dbReference>
<dbReference type="SUPFAM" id="SSF53850">
    <property type="entry name" value="Periplasmic binding protein-like II"/>
    <property type="match status" value="1"/>
</dbReference>
<dbReference type="Gene3D" id="3.40.190.10">
    <property type="entry name" value="Periplasmic binding protein-like II"/>
    <property type="match status" value="2"/>
</dbReference>
<feature type="chain" id="PRO_5046231559" evidence="2">
    <location>
        <begin position="24"/>
        <end position="284"/>
    </location>
</feature>